<keyword evidence="3" id="KW-1185">Reference proteome</keyword>
<feature type="region of interest" description="Disordered" evidence="1">
    <location>
        <begin position="119"/>
        <end position="155"/>
    </location>
</feature>
<organism evidence="2 3">
    <name type="scientific">Olea europaea subsp. europaea</name>
    <dbReference type="NCBI Taxonomy" id="158383"/>
    <lineage>
        <taxon>Eukaryota</taxon>
        <taxon>Viridiplantae</taxon>
        <taxon>Streptophyta</taxon>
        <taxon>Embryophyta</taxon>
        <taxon>Tracheophyta</taxon>
        <taxon>Spermatophyta</taxon>
        <taxon>Magnoliopsida</taxon>
        <taxon>eudicotyledons</taxon>
        <taxon>Gunneridae</taxon>
        <taxon>Pentapetalae</taxon>
        <taxon>asterids</taxon>
        <taxon>lamiids</taxon>
        <taxon>Lamiales</taxon>
        <taxon>Oleaceae</taxon>
        <taxon>Oleeae</taxon>
        <taxon>Olea</taxon>
    </lineage>
</organism>
<dbReference type="PANTHER" id="PTHR33781:SF3">
    <property type="entry name" value="PROTEIN PHYTOCHROME KINASE SUBSTRATE 3"/>
    <property type="match status" value="1"/>
</dbReference>
<reference evidence="2 3" key="1">
    <citation type="submission" date="2019-12" db="EMBL/GenBank/DDBJ databases">
        <authorList>
            <person name="Alioto T."/>
            <person name="Alioto T."/>
            <person name="Gomez Garrido J."/>
        </authorList>
    </citation>
    <scope>NUCLEOTIDE SEQUENCE [LARGE SCALE GENOMIC DNA]</scope>
</reference>
<dbReference type="EMBL" id="CACTIH010009350">
    <property type="protein sequence ID" value="CAA3030103.1"/>
    <property type="molecule type" value="Genomic_DNA"/>
</dbReference>
<evidence type="ECO:0000256" key="1">
    <source>
        <dbReference type="SAM" id="MobiDB-lite"/>
    </source>
</evidence>
<evidence type="ECO:0000313" key="3">
    <source>
        <dbReference type="Proteomes" id="UP000594638"/>
    </source>
</evidence>
<protein>
    <submittedName>
        <fullName evidence="2">Uncharacterized protein</fullName>
    </submittedName>
</protein>
<dbReference type="OrthoDB" id="760005at2759"/>
<dbReference type="Gramene" id="OE9A012297T1">
    <property type="protein sequence ID" value="OE9A012297C1"/>
    <property type="gene ID" value="OE9A012297"/>
</dbReference>
<dbReference type="GO" id="GO:0009638">
    <property type="term" value="P:phototropism"/>
    <property type="evidence" value="ECO:0007669"/>
    <property type="project" value="InterPro"/>
</dbReference>
<accession>A0A8S0VJX7</accession>
<dbReference type="AlphaFoldDB" id="A0A8S0VJX7"/>
<evidence type="ECO:0000313" key="2">
    <source>
        <dbReference type="EMBL" id="CAA3030103.1"/>
    </source>
</evidence>
<dbReference type="InterPro" id="IPR039615">
    <property type="entry name" value="PKS"/>
</dbReference>
<comment type="caution">
    <text evidence="2">The sequence shown here is derived from an EMBL/GenBank/DDBJ whole genome shotgun (WGS) entry which is preliminary data.</text>
</comment>
<sequence length="188" mass="21320">MDTEDNINLRVASFSYYLDTAKDNLVQRITAQENPVTISSGRTVPATAKPRSNTRENFVFKMPGPALDPITAFRFAQEPPHPTNFERAKSADGEITVFGADKYFNINSVYATELKISSEKKSERPVNLPQLRSNSRLETPSVYSETSSRNSQSALLQNVKKRLESETKRKKGHWKKIFSRFQLPGTLY</sequence>
<dbReference type="Proteomes" id="UP000594638">
    <property type="component" value="Unassembled WGS sequence"/>
</dbReference>
<proteinExistence type="predicted"/>
<gene>
    <name evidence="2" type="ORF">OLEA9_A012297</name>
</gene>
<feature type="compositionally biased region" description="Polar residues" evidence="1">
    <location>
        <begin position="130"/>
        <end position="155"/>
    </location>
</feature>
<dbReference type="PANTHER" id="PTHR33781">
    <property type="entry name" value="PROTEIN PHYTOCHROME KINASE SUBSTRATE 1-RELATED"/>
    <property type="match status" value="1"/>
</dbReference>
<name>A0A8S0VJX7_OLEEU</name>